<sequence>MIPRATYRFQFNRDFPFHRAEALVPYLDRLGISHVYASPITTARQGSTHGYDVVDPTTVNPELGGEDALRSLVEALRARGMGLIIDIVPNHMGVAGGGNAWWNDVLARGQGSEYARFFDIDWSERLLLPILGAPLEEVLADGQIVIDRSGFQPELCIYGEHRVPLAPETRSDLPAAGDTAGLAALLEKQHYRLCWWRLADDELNWRRFFTISDLAGLRVEDPQVFEAAHALYFRLWREGLIDGVRIDHVDGLVDPAAYCKKLRRRFEEEERDTAAPPGPAWIVVEKILGPGEAMPEGWGIDGTSGYDFMEDASAVLHDPAGEEPLAALWTQFSGRTAAFHEEELQARQDMLAWAFASQFDRCIDAFAALAESSPPTAAFSRSMLRRALERLLWVFPVYRTYGTGSDAPPTDERTRDLVRERVEPLIPPGETHVVDAVLDWLAGSGGGDAALAAEAVARFQQLSAPIAAKAVEDTAFYRHGLLLSRTDVGFDPAHFAMDAGDFHTTCAARAAQFPHAMLTTATHDHKRGEDTRARLAVLSAIPEIWQQRVRQWDALAASDFGDVHPADRYILWQSLFGAWPDDLAPDDVAGLARFAGRMAGWQEKALREAKLRSSWTEPDGDYEARCKALIDKALSPGGGLARGLYGFVRETAAASLSNSLVQTALRLTVPGVPDTYQGTELPDYSLVDPDNRIPVDYDLRQRMLDDPASHPKLNLIAQLLAARRDAPALFAGHSYRMVKVEGARADRVLAFERQEEGQLLSCAFALRCGDAMVGAERPVPGADYWADTRIAFTGGTMAASDCFARLPVHVALDGEALLGG</sequence>
<keyword evidence="2" id="KW-0614">Plasmid</keyword>
<dbReference type="GO" id="GO:0030980">
    <property type="term" value="P:alpha-glucan catabolic process"/>
    <property type="evidence" value="ECO:0007669"/>
    <property type="project" value="TreeGrafter"/>
</dbReference>
<dbReference type="GO" id="GO:0047470">
    <property type="term" value="F:(1,4)-alpha-D-glucan 1-alpha-D-glucosylmutase activity"/>
    <property type="evidence" value="ECO:0007669"/>
    <property type="project" value="TreeGrafter"/>
</dbReference>
<evidence type="ECO:0000259" key="1">
    <source>
        <dbReference type="SMART" id="SM00642"/>
    </source>
</evidence>
<reference evidence="2 4" key="1">
    <citation type="submission" date="2017-01" db="EMBL/GenBank/DDBJ databases">
        <title>Complete genome sequence of esterase-producing bacterium Croceicoccus marinus E4A9.</title>
        <authorList>
            <person name="Wu Y.-H."/>
            <person name="Cheng H."/>
            <person name="Xu L."/>
            <person name="Huo Y.-Y."/>
            <person name="Wang C.-S."/>
            <person name="Xu X.-W."/>
        </authorList>
    </citation>
    <scope>NUCLEOTIDE SEQUENCE [LARGE SCALE GENOMIC DNA]</scope>
    <source>
        <strain evidence="2 4">E4A9</strain>
        <plasmid evidence="2">pCME4A9I</plasmid>
        <plasmid evidence="4">Plasmid pcme4a9i</plasmid>
    </source>
</reference>
<dbReference type="PANTHER" id="PTHR10357:SF216">
    <property type="entry name" value="MALTOOLIGOSYL TREHALOSE SYNTHASE-RELATED"/>
    <property type="match status" value="1"/>
</dbReference>
<evidence type="ECO:0000313" key="5">
    <source>
        <dbReference type="Proteomes" id="UP000515297"/>
    </source>
</evidence>
<geneLocation type="plasmid" evidence="4">
    <name>pcme4a9i</name>
</geneLocation>
<dbReference type="CDD" id="cd11336">
    <property type="entry name" value="AmyAc_MTSase"/>
    <property type="match status" value="1"/>
</dbReference>
<dbReference type="InterPro" id="IPR006047">
    <property type="entry name" value="GH13_cat_dom"/>
</dbReference>
<gene>
    <name evidence="3" type="primary">treY</name>
    <name evidence="2" type="ORF">A9D14_17065</name>
    <name evidence="3" type="ORF">H4O24_16790</name>
</gene>
<dbReference type="PANTHER" id="PTHR10357">
    <property type="entry name" value="ALPHA-AMYLASE FAMILY MEMBER"/>
    <property type="match status" value="1"/>
</dbReference>
<dbReference type="InterPro" id="IPR012767">
    <property type="entry name" value="Trehalose_TreY"/>
</dbReference>
<dbReference type="EMBL" id="CP060053">
    <property type="protein sequence ID" value="QNE07519.1"/>
    <property type="molecule type" value="Genomic_DNA"/>
</dbReference>
<dbReference type="SMART" id="SM00642">
    <property type="entry name" value="Aamy"/>
    <property type="match status" value="1"/>
</dbReference>
<dbReference type="SUPFAM" id="SSF51445">
    <property type="entry name" value="(Trans)glycosidases"/>
    <property type="match status" value="1"/>
</dbReference>
<dbReference type="InterPro" id="IPR013797">
    <property type="entry name" value="Maltooligo_trehalose_synth_4"/>
</dbReference>
<dbReference type="Pfam" id="PF00128">
    <property type="entry name" value="Alpha-amylase"/>
    <property type="match status" value="1"/>
</dbReference>
<dbReference type="Proteomes" id="UP000515297">
    <property type="component" value="Plasmid plas1"/>
</dbReference>
<dbReference type="Gene3D" id="1.10.10.470">
    <property type="entry name" value="Maltooligosyl trehalose synthase, domain 4"/>
    <property type="match status" value="1"/>
</dbReference>
<evidence type="ECO:0000313" key="2">
    <source>
        <dbReference type="EMBL" id="ARU18015.1"/>
    </source>
</evidence>
<dbReference type="EMBL" id="CP019603">
    <property type="protein sequence ID" value="ARU18015.1"/>
    <property type="molecule type" value="Genomic_DNA"/>
</dbReference>
<geneLocation type="plasmid" evidence="3 5">
    <name>plas1</name>
</geneLocation>
<geneLocation type="plasmid" evidence="2">
    <name>pCME4A9I</name>
</geneLocation>
<dbReference type="Gene3D" id="3.20.20.80">
    <property type="entry name" value="Glycosidases"/>
    <property type="match status" value="3"/>
</dbReference>
<proteinExistence type="predicted"/>
<dbReference type="AlphaFoldDB" id="A0A1Z1FGY6"/>
<protein>
    <submittedName>
        <fullName evidence="2">Malto-oligosyltrehalose synthase</fullName>
    </submittedName>
</protein>
<dbReference type="Proteomes" id="UP000195807">
    <property type="component" value="Plasmid pCME4A9I"/>
</dbReference>
<dbReference type="OrthoDB" id="9761577at2"/>
<evidence type="ECO:0000313" key="4">
    <source>
        <dbReference type="Proteomes" id="UP000195807"/>
    </source>
</evidence>
<reference evidence="3 5" key="2">
    <citation type="submission" date="2020-08" db="EMBL/GenBank/DDBJ databases">
        <authorList>
            <person name="Liu G."/>
            <person name="Sun C."/>
        </authorList>
    </citation>
    <scope>NUCLEOTIDE SEQUENCE [LARGE SCALE GENOMIC DNA]</scope>
    <source>
        <strain evidence="3 5">OT19</strain>
        <plasmid evidence="3 5">plas1</plasmid>
    </source>
</reference>
<dbReference type="InterPro" id="IPR017853">
    <property type="entry name" value="GH"/>
</dbReference>
<dbReference type="KEGG" id="cman:A9D14_17065"/>
<organism evidence="2 4">
    <name type="scientific">Croceicoccus marinus</name>
    <dbReference type="NCBI Taxonomy" id="450378"/>
    <lineage>
        <taxon>Bacteria</taxon>
        <taxon>Pseudomonadati</taxon>
        <taxon>Pseudomonadota</taxon>
        <taxon>Alphaproteobacteria</taxon>
        <taxon>Sphingomonadales</taxon>
        <taxon>Erythrobacteraceae</taxon>
        <taxon>Croceicoccus</taxon>
    </lineage>
</organism>
<evidence type="ECO:0000313" key="3">
    <source>
        <dbReference type="EMBL" id="QNE07519.1"/>
    </source>
</evidence>
<dbReference type="STRING" id="450378.GCA_001661675_03431"/>
<dbReference type="NCBIfam" id="TIGR02401">
    <property type="entry name" value="trehalose_TreY"/>
    <property type="match status" value="1"/>
</dbReference>
<dbReference type="RefSeq" id="WP_066850537.1">
    <property type="nucleotide sequence ID" value="NZ_CP019603.1"/>
</dbReference>
<feature type="domain" description="Glycosyl hydrolase family 13 catalytic" evidence="1">
    <location>
        <begin position="11"/>
        <end position="723"/>
    </location>
</feature>
<name>A0A1Z1FGY6_9SPHN</name>
<accession>A0A1Z1FGY6</accession>
<dbReference type="GO" id="GO:0005992">
    <property type="term" value="P:trehalose biosynthetic process"/>
    <property type="evidence" value="ECO:0007669"/>
    <property type="project" value="TreeGrafter"/>
</dbReference>
<keyword evidence="4" id="KW-1185">Reference proteome</keyword>